<comment type="subcellular location">
    <subcellularLocation>
        <location evidence="1">Cell envelope</location>
    </subcellularLocation>
</comment>
<dbReference type="EMBL" id="JAUSWG010000005">
    <property type="protein sequence ID" value="MDQ0556335.1"/>
    <property type="molecule type" value="Genomic_DNA"/>
</dbReference>
<dbReference type="PANTHER" id="PTHR32347">
    <property type="entry name" value="EFFLUX SYSTEM COMPONENT YKNX-RELATED"/>
    <property type="match status" value="1"/>
</dbReference>
<organism evidence="5 6">
    <name type="scientific">Paraclostridium ghonii</name>
    <dbReference type="NCBI Taxonomy" id="29358"/>
    <lineage>
        <taxon>Bacteria</taxon>
        <taxon>Bacillati</taxon>
        <taxon>Bacillota</taxon>
        <taxon>Clostridia</taxon>
        <taxon>Peptostreptococcales</taxon>
        <taxon>Peptostreptococcaceae</taxon>
        <taxon>Paraclostridium</taxon>
    </lineage>
</organism>
<keyword evidence="4" id="KW-0472">Membrane</keyword>
<dbReference type="RefSeq" id="WP_307505318.1">
    <property type="nucleotide sequence ID" value="NZ_BAAACE010000021.1"/>
</dbReference>
<keyword evidence="4" id="KW-1133">Transmembrane helix</keyword>
<name>A0ABU0MZJ5_9FIRM</name>
<feature type="coiled-coil region" evidence="3">
    <location>
        <begin position="114"/>
        <end position="199"/>
    </location>
</feature>
<gene>
    <name evidence="5" type="ORF">QOZ92_001449</name>
</gene>
<sequence length="428" mass="47617">MKLKRKINFKKMFNYEFNEKIISQTKSVRILVYFFSIMIMFTVLSRFSDSLTIPRVTVANGTQGSIDNQITLDGQITQSKEEHINIYPELMVESVDAMEGQKIKKGDALLTVNLKNVNEKILELKKEISEINKNESRASEDYNIALNTETNNIESVKQAMNNAKTALHNANDEEKNTLKEDYNQKKSEYEAAVKAKEAALLASKRALEDSKDEDQKSKLNSKLSELQAIQNNKGKIISGKDGTITKVHVTSGDITSEAAAISMADESERNQFVGQITKTAGEKLTVGQKVSLNTSSSTAPMESLKLDAIKENKENPENLDVIVKLPKGEGKIGEQGSLKIVQESKKYSVCIPLEALRVEKNEHFVLVMSQKDTVLGSEDVAMKVKVEIGEKNSEFVGIKEGVLSTSDEIITTSNKNIENGDRVRKESK</sequence>
<dbReference type="InterPro" id="IPR050465">
    <property type="entry name" value="UPF0194_transport"/>
</dbReference>
<evidence type="ECO:0000256" key="1">
    <source>
        <dbReference type="ARBA" id="ARBA00004196"/>
    </source>
</evidence>
<keyword evidence="2 3" id="KW-0175">Coiled coil</keyword>
<evidence type="ECO:0000256" key="4">
    <source>
        <dbReference type="SAM" id="Phobius"/>
    </source>
</evidence>
<keyword evidence="4" id="KW-0812">Transmembrane</keyword>
<dbReference type="Gene3D" id="2.40.420.20">
    <property type="match status" value="1"/>
</dbReference>
<feature type="transmembrane region" description="Helical" evidence="4">
    <location>
        <begin position="30"/>
        <end position="47"/>
    </location>
</feature>
<reference evidence="5 6" key="1">
    <citation type="submission" date="2023-07" db="EMBL/GenBank/DDBJ databases">
        <title>Genomic Encyclopedia of Type Strains, Phase IV (KMG-IV): sequencing the most valuable type-strain genomes for metagenomic binning, comparative biology and taxonomic classification.</title>
        <authorList>
            <person name="Goeker M."/>
        </authorList>
    </citation>
    <scope>NUCLEOTIDE SEQUENCE [LARGE SCALE GENOMIC DNA]</scope>
    <source>
        <strain evidence="5 6">DSM 15049</strain>
    </source>
</reference>
<accession>A0ABU0MZJ5</accession>
<evidence type="ECO:0000313" key="5">
    <source>
        <dbReference type="EMBL" id="MDQ0556335.1"/>
    </source>
</evidence>
<protein>
    <submittedName>
        <fullName evidence="5">Multidrug efflux pump subunit AcrA (Membrane-fusion protein)</fullName>
    </submittedName>
</protein>
<proteinExistence type="predicted"/>
<evidence type="ECO:0000313" key="6">
    <source>
        <dbReference type="Proteomes" id="UP001232584"/>
    </source>
</evidence>
<dbReference type="Proteomes" id="UP001232584">
    <property type="component" value="Unassembled WGS sequence"/>
</dbReference>
<keyword evidence="6" id="KW-1185">Reference proteome</keyword>
<evidence type="ECO:0000256" key="3">
    <source>
        <dbReference type="SAM" id="Coils"/>
    </source>
</evidence>
<evidence type="ECO:0000256" key="2">
    <source>
        <dbReference type="ARBA" id="ARBA00023054"/>
    </source>
</evidence>
<dbReference type="PANTHER" id="PTHR32347:SF14">
    <property type="entry name" value="EFFLUX SYSTEM COMPONENT YKNX-RELATED"/>
    <property type="match status" value="1"/>
</dbReference>
<comment type="caution">
    <text evidence="5">The sequence shown here is derived from an EMBL/GenBank/DDBJ whole genome shotgun (WGS) entry which is preliminary data.</text>
</comment>